<keyword evidence="3" id="KW-1185">Reference proteome</keyword>
<dbReference type="EMBL" id="JACHHP010000004">
    <property type="protein sequence ID" value="MBB5208657.1"/>
    <property type="molecule type" value="Genomic_DNA"/>
</dbReference>
<evidence type="ECO:0000256" key="1">
    <source>
        <dbReference type="SAM" id="SignalP"/>
    </source>
</evidence>
<evidence type="ECO:0008006" key="4">
    <source>
        <dbReference type="Google" id="ProtNLM"/>
    </source>
</evidence>
<accession>A0A7W8FZN4</accession>
<feature type="chain" id="PRO_5031139232" description="Aspartyl protease" evidence="1">
    <location>
        <begin position="20"/>
        <end position="321"/>
    </location>
</feature>
<reference evidence="2 3" key="1">
    <citation type="submission" date="2020-08" db="EMBL/GenBank/DDBJ databases">
        <title>Genomic Encyclopedia of Type Strains, Phase IV (KMG-IV): sequencing the most valuable type-strain genomes for metagenomic binning, comparative biology and taxonomic classification.</title>
        <authorList>
            <person name="Goeker M."/>
        </authorList>
    </citation>
    <scope>NUCLEOTIDE SEQUENCE [LARGE SCALE GENOMIC DNA]</scope>
    <source>
        <strain evidence="2 3">DSM 24163</strain>
    </source>
</reference>
<evidence type="ECO:0000313" key="3">
    <source>
        <dbReference type="Proteomes" id="UP000521199"/>
    </source>
</evidence>
<comment type="caution">
    <text evidence="2">The sequence shown here is derived from an EMBL/GenBank/DDBJ whole genome shotgun (WGS) entry which is preliminary data.</text>
</comment>
<organism evidence="2 3">
    <name type="scientific">Chiayiivirga flava</name>
    <dbReference type="NCBI Taxonomy" id="659595"/>
    <lineage>
        <taxon>Bacteria</taxon>
        <taxon>Pseudomonadati</taxon>
        <taxon>Pseudomonadota</taxon>
        <taxon>Gammaproteobacteria</taxon>
        <taxon>Lysobacterales</taxon>
        <taxon>Lysobacteraceae</taxon>
        <taxon>Chiayiivirga</taxon>
    </lineage>
</organism>
<proteinExistence type="predicted"/>
<dbReference type="AlphaFoldDB" id="A0A7W8FZN4"/>
<feature type="signal peptide" evidence="1">
    <location>
        <begin position="1"/>
        <end position="19"/>
    </location>
</feature>
<dbReference type="Proteomes" id="UP000521199">
    <property type="component" value="Unassembled WGS sequence"/>
</dbReference>
<keyword evidence="1" id="KW-0732">Signal</keyword>
<name>A0A7W8FZN4_9GAMM</name>
<protein>
    <recommendedName>
        <fullName evidence="4">Aspartyl protease</fullName>
    </recommendedName>
</protein>
<gene>
    <name evidence="2" type="ORF">HNQ52_002207</name>
</gene>
<dbReference type="RefSeq" id="WP_183961201.1">
    <property type="nucleotide sequence ID" value="NZ_JACHHP010000004.1"/>
</dbReference>
<sequence>MILRFFVLFALVTGAPVSAQTPALPVTLPATLESGRFFVAPVTADGRGPLKLFTDTGGGYFLGEAGARALGIEFDEGAAPDPDAPPVLVRWPVWSRNAWIPVSRANGDTVPLQRGALPAAAAHLANGMLGAPWFGGRCWEFDYVAGTLRLLPDGALPRVDAAHRINLGFLKNDAGQHASHFPRITVRVGEEELDLLFDTGASTRVEPAALGVIADGQPAERATSFLIDSIAQRWRKAHPDWRYVEAAETGTGLAMLEVPQMVFAGHTVGPVWFTLRPDANFRTWMAQWMDKPLDGALGGNALAGLRVTVDYASETATFERP</sequence>
<evidence type="ECO:0000313" key="2">
    <source>
        <dbReference type="EMBL" id="MBB5208657.1"/>
    </source>
</evidence>